<name>A0ABM8FST0_9MICO</name>
<feature type="transmembrane region" description="Helical" evidence="1">
    <location>
        <begin position="42"/>
        <end position="60"/>
    </location>
</feature>
<sequence>MATSASVSSSAAMRFTGAAAVVVGGLVAAVTGPLELSKGSWAAAYLVLVVGVAQVAMGSARQHWRKAGRAAPGWWQFGLWNLGNFAVIGGTLAGVTIVVILGSAALVAALVIAFLVTLRIDTAPRRVPLIAYRILLVILAVSIPVGMVLSAIRNV</sequence>
<feature type="transmembrane region" description="Helical" evidence="1">
    <location>
        <begin position="130"/>
        <end position="152"/>
    </location>
</feature>
<feature type="transmembrane region" description="Helical" evidence="1">
    <location>
        <begin position="97"/>
        <end position="118"/>
    </location>
</feature>
<evidence type="ECO:0000313" key="3">
    <source>
        <dbReference type="Proteomes" id="UP001321543"/>
    </source>
</evidence>
<reference evidence="3" key="1">
    <citation type="journal article" date="2019" name="Int. J. Syst. Evol. Microbiol.">
        <title>The Global Catalogue of Microorganisms (GCM) 10K type strain sequencing project: providing services to taxonomists for standard genome sequencing and annotation.</title>
        <authorList>
            <consortium name="The Broad Institute Genomics Platform"/>
            <consortium name="The Broad Institute Genome Sequencing Center for Infectious Disease"/>
            <person name="Wu L."/>
            <person name="Ma J."/>
        </authorList>
    </citation>
    <scope>NUCLEOTIDE SEQUENCE [LARGE SCALE GENOMIC DNA]</scope>
    <source>
        <strain evidence="3">NBRC 106310</strain>
    </source>
</reference>
<organism evidence="2 3">
    <name type="scientific">Microbacterium suwonense</name>
    <dbReference type="NCBI Taxonomy" id="683047"/>
    <lineage>
        <taxon>Bacteria</taxon>
        <taxon>Bacillati</taxon>
        <taxon>Actinomycetota</taxon>
        <taxon>Actinomycetes</taxon>
        <taxon>Micrococcales</taxon>
        <taxon>Microbacteriaceae</taxon>
        <taxon>Microbacterium</taxon>
    </lineage>
</organism>
<feature type="transmembrane region" description="Helical" evidence="1">
    <location>
        <begin position="72"/>
        <end position="91"/>
    </location>
</feature>
<dbReference type="EMBL" id="AP027728">
    <property type="protein sequence ID" value="BDZ38493.1"/>
    <property type="molecule type" value="Genomic_DNA"/>
</dbReference>
<gene>
    <name evidence="2" type="ORF">GCM10025863_11070</name>
</gene>
<keyword evidence="3" id="KW-1185">Reference proteome</keyword>
<feature type="transmembrane region" description="Helical" evidence="1">
    <location>
        <begin position="12"/>
        <end position="30"/>
    </location>
</feature>
<protein>
    <submittedName>
        <fullName evidence="2">Uncharacterized protein</fullName>
    </submittedName>
</protein>
<dbReference type="Proteomes" id="UP001321543">
    <property type="component" value="Chromosome"/>
</dbReference>
<proteinExistence type="predicted"/>
<keyword evidence="1" id="KW-1133">Transmembrane helix</keyword>
<evidence type="ECO:0000256" key="1">
    <source>
        <dbReference type="SAM" id="Phobius"/>
    </source>
</evidence>
<accession>A0ABM8FST0</accession>
<keyword evidence="1" id="KW-0812">Transmembrane</keyword>
<dbReference type="RefSeq" id="WP_286302340.1">
    <property type="nucleotide sequence ID" value="NZ_AP027728.1"/>
</dbReference>
<keyword evidence="1" id="KW-0472">Membrane</keyword>
<evidence type="ECO:0000313" key="2">
    <source>
        <dbReference type="EMBL" id="BDZ38493.1"/>
    </source>
</evidence>